<dbReference type="STRING" id="1852522.SAMN06295960_3120"/>
<proteinExistence type="predicted"/>
<accession>A0A1X7LA74</accession>
<dbReference type="Proteomes" id="UP000193834">
    <property type="component" value="Unassembled WGS sequence"/>
</dbReference>
<protein>
    <submittedName>
        <fullName evidence="1">Uncharacterized protein</fullName>
    </submittedName>
</protein>
<evidence type="ECO:0000313" key="2">
    <source>
        <dbReference type="Proteomes" id="UP000193834"/>
    </source>
</evidence>
<name>A0A1X7LA74_9BACL</name>
<dbReference type="AlphaFoldDB" id="A0A1X7LA74"/>
<evidence type="ECO:0000313" key="1">
    <source>
        <dbReference type="EMBL" id="SMG50457.1"/>
    </source>
</evidence>
<dbReference type="EMBL" id="FXAZ01000004">
    <property type="protein sequence ID" value="SMG50457.1"/>
    <property type="molecule type" value="Genomic_DNA"/>
</dbReference>
<organism evidence="1 2">
    <name type="scientific">Paenibacillus aquistagni</name>
    <dbReference type="NCBI Taxonomy" id="1852522"/>
    <lineage>
        <taxon>Bacteria</taxon>
        <taxon>Bacillati</taxon>
        <taxon>Bacillota</taxon>
        <taxon>Bacilli</taxon>
        <taxon>Bacillales</taxon>
        <taxon>Paenibacillaceae</taxon>
        <taxon>Paenibacillus</taxon>
    </lineage>
</organism>
<sequence>MHIHPWSLDIEKAHDGHVLIKDAVVVYALFIHYVPWALKMTLIVAGAARSVERYESLVYFRKRAGTTTSVWPAAIVEPFVST</sequence>
<gene>
    <name evidence="1" type="ORF">SAMN06295960_3120</name>
</gene>
<keyword evidence="2" id="KW-1185">Reference proteome</keyword>
<reference evidence="1 2" key="1">
    <citation type="submission" date="2017-04" db="EMBL/GenBank/DDBJ databases">
        <authorList>
            <person name="Afonso C.L."/>
            <person name="Miller P.J."/>
            <person name="Scott M.A."/>
            <person name="Spackman E."/>
            <person name="Goraichik I."/>
            <person name="Dimitrov K.M."/>
            <person name="Suarez D.L."/>
            <person name="Swayne D.E."/>
        </authorList>
    </citation>
    <scope>NUCLEOTIDE SEQUENCE [LARGE SCALE GENOMIC DNA]</scope>
    <source>
        <strain evidence="1 2">11</strain>
    </source>
</reference>